<dbReference type="EMBL" id="AZFW01000136">
    <property type="protein sequence ID" value="KRM24741.1"/>
    <property type="molecule type" value="Genomic_DNA"/>
</dbReference>
<dbReference type="RefSeq" id="WP_027828515.1">
    <property type="nucleotide sequence ID" value="NZ_AUEH01000021.1"/>
</dbReference>
<protein>
    <submittedName>
        <fullName evidence="1">Uncharacterized protein</fullName>
    </submittedName>
</protein>
<proteinExistence type="predicted"/>
<dbReference type="OrthoDB" id="2297211at2"/>
<dbReference type="Proteomes" id="UP000050949">
    <property type="component" value="Unassembled WGS sequence"/>
</dbReference>
<name>A0A0R1X4C7_9LACO</name>
<gene>
    <name evidence="1" type="ORF">FC91_GL001322</name>
</gene>
<evidence type="ECO:0000313" key="2">
    <source>
        <dbReference type="Proteomes" id="UP000050949"/>
    </source>
</evidence>
<dbReference type="AlphaFoldDB" id="A0A0R1X4C7"/>
<organism evidence="1 2">
    <name type="scientific">Schleiferilactobacillus harbinensis DSM 16991</name>
    <dbReference type="NCBI Taxonomy" id="1122147"/>
    <lineage>
        <taxon>Bacteria</taxon>
        <taxon>Bacillati</taxon>
        <taxon>Bacillota</taxon>
        <taxon>Bacilli</taxon>
        <taxon>Lactobacillales</taxon>
        <taxon>Lactobacillaceae</taxon>
        <taxon>Schleiferilactobacillus</taxon>
    </lineage>
</organism>
<accession>A0A0R1X4C7</accession>
<evidence type="ECO:0000313" key="1">
    <source>
        <dbReference type="EMBL" id="KRM24741.1"/>
    </source>
</evidence>
<dbReference type="eggNOG" id="ENOG5030B79">
    <property type="taxonomic scope" value="Bacteria"/>
</dbReference>
<reference evidence="1 2" key="1">
    <citation type="journal article" date="2015" name="Genome Announc.">
        <title>Expanding the biotechnology potential of lactobacilli through comparative genomics of 213 strains and associated genera.</title>
        <authorList>
            <person name="Sun Z."/>
            <person name="Harris H.M."/>
            <person name="McCann A."/>
            <person name="Guo C."/>
            <person name="Argimon S."/>
            <person name="Zhang W."/>
            <person name="Yang X."/>
            <person name="Jeffery I.B."/>
            <person name="Cooney J.C."/>
            <person name="Kagawa T.F."/>
            <person name="Liu W."/>
            <person name="Song Y."/>
            <person name="Salvetti E."/>
            <person name="Wrobel A."/>
            <person name="Rasinkangas P."/>
            <person name="Parkhill J."/>
            <person name="Rea M.C."/>
            <person name="O'Sullivan O."/>
            <person name="Ritari J."/>
            <person name="Douillard F.P."/>
            <person name="Paul Ross R."/>
            <person name="Yang R."/>
            <person name="Briner A.E."/>
            <person name="Felis G.E."/>
            <person name="de Vos W.M."/>
            <person name="Barrangou R."/>
            <person name="Klaenhammer T.R."/>
            <person name="Caufield P.W."/>
            <person name="Cui Y."/>
            <person name="Zhang H."/>
            <person name="O'Toole P.W."/>
        </authorList>
    </citation>
    <scope>NUCLEOTIDE SEQUENCE [LARGE SCALE GENOMIC DNA]</scope>
    <source>
        <strain evidence="1 2">DSM 16991</strain>
    </source>
</reference>
<comment type="caution">
    <text evidence="1">The sequence shown here is derived from an EMBL/GenBank/DDBJ whole genome shotgun (WGS) entry which is preliminary data.</text>
</comment>
<dbReference type="PATRIC" id="fig|1122147.4.peg.1372"/>
<sequence>MSDNGEQQAVSDKVLNAFVDFYLAEQQNEELDQISQWDDHYVMASINEVLQLSSYFNHEDKKAALIREKRAELEELINTLIDQHGAPNSSDEAQWLDWYQQHLDSLYSGGRKGE</sequence>